<dbReference type="InterPro" id="IPR011701">
    <property type="entry name" value="MFS"/>
</dbReference>
<feature type="transmembrane region" description="Helical" evidence="6">
    <location>
        <begin position="383"/>
        <end position="403"/>
    </location>
</feature>
<keyword evidence="9" id="KW-1185">Reference proteome</keyword>
<reference evidence="8 9" key="1">
    <citation type="journal article" date="2015" name="Genome Biol. Evol.">
        <title>Phylogenomic analyses indicate that early fungi evolved digesting cell walls of algal ancestors of land plants.</title>
        <authorList>
            <person name="Chang Y."/>
            <person name="Wang S."/>
            <person name="Sekimoto S."/>
            <person name="Aerts A.L."/>
            <person name="Choi C."/>
            <person name="Clum A."/>
            <person name="LaButti K.M."/>
            <person name="Lindquist E.A."/>
            <person name="Yee Ngan C."/>
            <person name="Ohm R.A."/>
            <person name="Salamov A.A."/>
            <person name="Grigoriev I.V."/>
            <person name="Spatafora J.W."/>
            <person name="Berbee M.L."/>
        </authorList>
    </citation>
    <scope>NUCLEOTIDE SEQUENCE [LARGE SCALE GENOMIC DNA]</scope>
    <source>
        <strain evidence="8 9">NRRL 1564</strain>
    </source>
</reference>
<dbReference type="AlphaFoldDB" id="A0A2G5BH34"/>
<feature type="transmembrane region" description="Helical" evidence="6">
    <location>
        <begin position="93"/>
        <end position="112"/>
    </location>
</feature>
<dbReference type="InterPro" id="IPR020846">
    <property type="entry name" value="MFS_dom"/>
</dbReference>
<dbReference type="GO" id="GO:0022857">
    <property type="term" value="F:transmembrane transporter activity"/>
    <property type="evidence" value="ECO:0007669"/>
    <property type="project" value="InterPro"/>
</dbReference>
<comment type="subcellular location">
    <subcellularLocation>
        <location evidence="1">Membrane</location>
        <topology evidence="1">Multi-pass membrane protein</topology>
    </subcellularLocation>
</comment>
<feature type="transmembrane region" description="Helical" evidence="6">
    <location>
        <begin position="119"/>
        <end position="141"/>
    </location>
</feature>
<feature type="transmembrane region" description="Helical" evidence="6">
    <location>
        <begin position="24"/>
        <end position="49"/>
    </location>
</feature>
<keyword evidence="4 6" id="KW-1133">Transmembrane helix</keyword>
<feature type="transmembrane region" description="Helical" evidence="6">
    <location>
        <begin position="184"/>
        <end position="207"/>
    </location>
</feature>
<dbReference type="Gene3D" id="1.20.1250.20">
    <property type="entry name" value="MFS general substrate transporter like domains"/>
    <property type="match status" value="1"/>
</dbReference>
<feature type="domain" description="Major facilitator superfamily (MFS) profile" evidence="7">
    <location>
        <begin position="26"/>
        <end position="480"/>
    </location>
</feature>
<evidence type="ECO:0000256" key="3">
    <source>
        <dbReference type="ARBA" id="ARBA00022692"/>
    </source>
</evidence>
<dbReference type="PANTHER" id="PTHR23506">
    <property type="entry name" value="GH10249P"/>
    <property type="match status" value="1"/>
</dbReference>
<evidence type="ECO:0000256" key="1">
    <source>
        <dbReference type="ARBA" id="ARBA00004141"/>
    </source>
</evidence>
<dbReference type="STRING" id="763665.A0A2G5BH34"/>
<feature type="transmembrane region" description="Helical" evidence="6">
    <location>
        <begin position="327"/>
        <end position="346"/>
    </location>
</feature>
<evidence type="ECO:0000256" key="4">
    <source>
        <dbReference type="ARBA" id="ARBA00022989"/>
    </source>
</evidence>
<protein>
    <submittedName>
        <fullName evidence="8">MFS general substrate transporter</fullName>
    </submittedName>
</protein>
<evidence type="ECO:0000256" key="2">
    <source>
        <dbReference type="ARBA" id="ARBA00022448"/>
    </source>
</evidence>
<feature type="transmembrane region" description="Helical" evidence="6">
    <location>
        <begin position="284"/>
        <end position="307"/>
    </location>
</feature>
<evidence type="ECO:0000313" key="9">
    <source>
        <dbReference type="Proteomes" id="UP000242474"/>
    </source>
</evidence>
<dbReference type="SUPFAM" id="SSF103473">
    <property type="entry name" value="MFS general substrate transporter"/>
    <property type="match status" value="1"/>
</dbReference>
<sequence length="485" mass="52591">MVTISANGFLNRCPLLCTIRRQPATVWVISAVSFFIDTFIYSLTVAMLPDILQKNMGASESATGLVTTMFGIGGLIGSLSSGILSDHYHNRNVLQIIGSLIYVIAGIIFYYSKHYYQLLLFRFINGIASGIACTLLCTAVGDVYPANLLGFKLAIAYLCNDIAYTIGPICGEKLYQINGVYGPALLVIALGLFKLLLLVVFAEDSLIIREFVRMRLSTFAPASLEQDNSQMLHGKHAETIGYDNAGIDVLEKSDSYLPTQKNNPNITFDIDNLPQRASIPLWRLLMKLPVVISAFAIISCLGIQGMLEGLVPLHLIDRFNRSDFSGMAFVILGLVFTVLVSAVGKLTDATIKWRGEVMRYYIILFGSVSTVLAMLLMTLANTYATMMVGFSFFALTNLCMCIPAQSAFGDFVNGANADSMARGYSIAICAWAVGAIALPAIGSALYSHAGFTKSVMGVSSIACAITAGACLTFIIRKQRSCVEQR</sequence>
<accession>A0A2G5BH34</accession>
<feature type="transmembrane region" description="Helical" evidence="6">
    <location>
        <begin position="455"/>
        <end position="475"/>
    </location>
</feature>
<dbReference type="Pfam" id="PF07690">
    <property type="entry name" value="MFS_1"/>
    <property type="match status" value="1"/>
</dbReference>
<keyword evidence="3 6" id="KW-0812">Transmembrane</keyword>
<dbReference type="InterPro" id="IPR050930">
    <property type="entry name" value="MFS_Vesicular_Transporter"/>
</dbReference>
<dbReference type="Proteomes" id="UP000242474">
    <property type="component" value="Unassembled WGS sequence"/>
</dbReference>
<dbReference type="OrthoDB" id="5086884at2759"/>
<gene>
    <name evidence="8" type="ORF">COEREDRAFT_6526</name>
</gene>
<keyword evidence="2" id="KW-0813">Transport</keyword>
<evidence type="ECO:0000313" key="8">
    <source>
        <dbReference type="EMBL" id="PIA18282.1"/>
    </source>
</evidence>
<feature type="transmembrane region" description="Helical" evidence="6">
    <location>
        <begin position="61"/>
        <end position="81"/>
    </location>
</feature>
<feature type="transmembrane region" description="Helical" evidence="6">
    <location>
        <begin position="358"/>
        <end position="377"/>
    </location>
</feature>
<dbReference type="PANTHER" id="PTHR23506:SF23">
    <property type="entry name" value="GH10249P"/>
    <property type="match status" value="1"/>
</dbReference>
<evidence type="ECO:0000256" key="5">
    <source>
        <dbReference type="ARBA" id="ARBA00023136"/>
    </source>
</evidence>
<evidence type="ECO:0000256" key="6">
    <source>
        <dbReference type="SAM" id="Phobius"/>
    </source>
</evidence>
<dbReference type="GO" id="GO:0016020">
    <property type="term" value="C:membrane"/>
    <property type="evidence" value="ECO:0007669"/>
    <property type="project" value="UniProtKB-SubCell"/>
</dbReference>
<feature type="transmembrane region" description="Helical" evidence="6">
    <location>
        <begin position="424"/>
        <end position="449"/>
    </location>
</feature>
<dbReference type="EMBL" id="KZ303490">
    <property type="protein sequence ID" value="PIA18282.1"/>
    <property type="molecule type" value="Genomic_DNA"/>
</dbReference>
<proteinExistence type="predicted"/>
<dbReference type="InterPro" id="IPR036259">
    <property type="entry name" value="MFS_trans_sf"/>
</dbReference>
<evidence type="ECO:0000259" key="7">
    <source>
        <dbReference type="PROSITE" id="PS50850"/>
    </source>
</evidence>
<keyword evidence="5 6" id="KW-0472">Membrane</keyword>
<name>A0A2G5BH34_COERN</name>
<organism evidence="8 9">
    <name type="scientific">Coemansia reversa (strain ATCC 12441 / NRRL 1564)</name>
    <dbReference type="NCBI Taxonomy" id="763665"/>
    <lineage>
        <taxon>Eukaryota</taxon>
        <taxon>Fungi</taxon>
        <taxon>Fungi incertae sedis</taxon>
        <taxon>Zoopagomycota</taxon>
        <taxon>Kickxellomycotina</taxon>
        <taxon>Kickxellomycetes</taxon>
        <taxon>Kickxellales</taxon>
        <taxon>Kickxellaceae</taxon>
        <taxon>Coemansia</taxon>
    </lineage>
</organism>
<dbReference type="PROSITE" id="PS50850">
    <property type="entry name" value="MFS"/>
    <property type="match status" value="1"/>
</dbReference>